<reference evidence="5" key="2">
    <citation type="submission" date="2023-07" db="EMBL/GenBank/DDBJ databases">
        <title>Shewanella mangrovi sp. nov., an acetaldehyde- degrading bacterium isolated from mangrove sediment.</title>
        <authorList>
            <person name="Liu Y."/>
        </authorList>
    </citation>
    <scope>NUCLEOTIDE SEQUENCE [LARGE SCALE GENOMIC DNA]</scope>
    <source>
        <strain evidence="5">C32</strain>
    </source>
</reference>
<dbReference type="RefSeq" id="WP_238895111.1">
    <property type="nucleotide sequence ID" value="NZ_JAKOGG010000002.1"/>
</dbReference>
<proteinExistence type="predicted"/>
<protein>
    <submittedName>
        <fullName evidence="4">DUF4168 domain-containing protein</fullName>
    </submittedName>
</protein>
<evidence type="ECO:0000313" key="4">
    <source>
        <dbReference type="EMBL" id="MCS4555720.1"/>
    </source>
</evidence>
<feature type="domain" description="DUF4168" evidence="3">
    <location>
        <begin position="44"/>
        <end position="119"/>
    </location>
</feature>
<keyword evidence="5" id="KW-1185">Reference proteome</keyword>
<evidence type="ECO:0000259" key="3">
    <source>
        <dbReference type="Pfam" id="PF13767"/>
    </source>
</evidence>
<evidence type="ECO:0000256" key="2">
    <source>
        <dbReference type="SAM" id="SignalP"/>
    </source>
</evidence>
<keyword evidence="2" id="KW-0732">Signal</keyword>
<feature type="coiled-coil region" evidence="1">
    <location>
        <begin position="62"/>
        <end position="89"/>
    </location>
</feature>
<accession>A0ABT2FJ83</accession>
<sequence>MRKLTITALMSAMLATVPVASVLAAQQQQAPAAATQQAQPVNVSDEQLEQFAGAQETVNEIRVDAMAKLEKVEDQNEAQEIQQQANEDMVSAVKDSGLSVEDYNLIARAVQSDTKLAARLKEMGNG</sequence>
<name>A0ABT2FJ83_9GAMM</name>
<keyword evidence="1" id="KW-0175">Coiled coil</keyword>
<gene>
    <name evidence="4" type="ORF">L9G74_04660</name>
</gene>
<feature type="signal peptide" evidence="2">
    <location>
        <begin position="1"/>
        <end position="24"/>
    </location>
</feature>
<evidence type="ECO:0000256" key="1">
    <source>
        <dbReference type="SAM" id="Coils"/>
    </source>
</evidence>
<reference evidence="4 5" key="1">
    <citation type="submission" date="2022-02" db="EMBL/GenBank/DDBJ databases">
        <authorList>
            <person name="Zhuang L."/>
        </authorList>
    </citation>
    <scope>NUCLEOTIDE SEQUENCE [LARGE SCALE GENOMIC DNA]</scope>
    <source>
        <strain evidence="4 5">C32</strain>
    </source>
</reference>
<comment type="caution">
    <text evidence="4">The sequence shown here is derived from an EMBL/GenBank/DDBJ whole genome shotgun (WGS) entry which is preliminary data.</text>
</comment>
<dbReference type="InterPro" id="IPR025433">
    <property type="entry name" value="DUF4168"/>
</dbReference>
<dbReference type="Proteomes" id="UP001201549">
    <property type="component" value="Unassembled WGS sequence"/>
</dbReference>
<organism evidence="4 5">
    <name type="scientific">Shewanella electrica</name>
    <dbReference type="NCBI Taxonomy" id="515560"/>
    <lineage>
        <taxon>Bacteria</taxon>
        <taxon>Pseudomonadati</taxon>
        <taxon>Pseudomonadota</taxon>
        <taxon>Gammaproteobacteria</taxon>
        <taxon>Alteromonadales</taxon>
        <taxon>Shewanellaceae</taxon>
        <taxon>Shewanella</taxon>
    </lineage>
</organism>
<dbReference type="EMBL" id="JAKOGG010000002">
    <property type="protein sequence ID" value="MCS4555720.1"/>
    <property type="molecule type" value="Genomic_DNA"/>
</dbReference>
<evidence type="ECO:0000313" key="5">
    <source>
        <dbReference type="Proteomes" id="UP001201549"/>
    </source>
</evidence>
<dbReference type="Pfam" id="PF13767">
    <property type="entry name" value="DUF4168"/>
    <property type="match status" value="1"/>
</dbReference>
<feature type="chain" id="PRO_5046310689" evidence="2">
    <location>
        <begin position="25"/>
        <end position="126"/>
    </location>
</feature>